<proteinExistence type="inferred from homology"/>
<comment type="similarity">
    <text evidence="2">Belongs to the urea transporter family.</text>
</comment>
<dbReference type="PANTHER" id="PTHR10464">
    <property type="entry name" value="UREA TRANSPORTER"/>
    <property type="match status" value="1"/>
</dbReference>
<feature type="transmembrane region" description="Helical" evidence="7">
    <location>
        <begin position="222"/>
        <end position="245"/>
    </location>
</feature>
<evidence type="ECO:0000313" key="8">
    <source>
        <dbReference type="EMBL" id="QQC88494.1"/>
    </source>
</evidence>
<organism evidence="8 9">
    <name type="scientific">Streptomyces alfalfae</name>
    <dbReference type="NCBI Taxonomy" id="1642299"/>
    <lineage>
        <taxon>Bacteria</taxon>
        <taxon>Bacillati</taxon>
        <taxon>Actinomycetota</taxon>
        <taxon>Actinomycetes</taxon>
        <taxon>Kitasatosporales</taxon>
        <taxon>Streptomycetaceae</taxon>
        <taxon>Streptomyces</taxon>
    </lineage>
</organism>
<dbReference type="PANTHER" id="PTHR10464:SF4">
    <property type="entry name" value="UREA TRANSPORTER"/>
    <property type="match status" value="1"/>
</dbReference>
<feature type="transmembrane region" description="Helical" evidence="7">
    <location>
        <begin position="333"/>
        <end position="352"/>
    </location>
</feature>
<dbReference type="GO" id="GO:0005886">
    <property type="term" value="C:plasma membrane"/>
    <property type="evidence" value="ECO:0007669"/>
    <property type="project" value="UniProtKB-SubCell"/>
</dbReference>
<dbReference type="Gene3D" id="1.10.3430.10">
    <property type="entry name" value="Ammonium transporter AmtB like domains"/>
    <property type="match status" value="1"/>
</dbReference>
<evidence type="ECO:0000256" key="2">
    <source>
        <dbReference type="ARBA" id="ARBA00005914"/>
    </source>
</evidence>
<feature type="transmembrane region" description="Helical" evidence="7">
    <location>
        <begin position="282"/>
        <end position="298"/>
    </location>
</feature>
<evidence type="ECO:0000313" key="9">
    <source>
        <dbReference type="Proteomes" id="UP000596130"/>
    </source>
</evidence>
<evidence type="ECO:0000256" key="3">
    <source>
        <dbReference type="ARBA" id="ARBA00022475"/>
    </source>
</evidence>
<feature type="transmembrane region" description="Helical" evidence="7">
    <location>
        <begin position="117"/>
        <end position="136"/>
    </location>
</feature>
<accession>A0A7T4PE34</accession>
<sequence>MYSAPVLPGETCVPPGGQGHHAGGGWIVGHVTGTAGAGGAGGAGGDAVPPLRPREFAAAVLRGQGQVTFLPSVAAGGVFCLALTAAGWEYGLYGLAGTAVGTGAARLLGADRDRVSLGLEGFNACLTALGLAAVLGPRHFSTALLALAGCGVVTVVTAAAGHLLGPLGLPSLTLPFCLTASATAAAAPGFRRIWHQGETLAAPPRPATGPTGLGPDDLARGFLSGFAEIFLAPQWHVGALLLLGLLVASRRAAAVACLGNAAGMATAWALGAPAAGIADGTAGYNAVLVALALCGGFLPARAATLAYALVGAAVATAAGPAVAALLAPSGGPVFTWPFVLTTLVFLAAATSFPRLGAHRRGAGPAVG</sequence>
<dbReference type="Pfam" id="PF03253">
    <property type="entry name" value="UT"/>
    <property type="match status" value="1"/>
</dbReference>
<comment type="subcellular location">
    <subcellularLocation>
        <location evidence="1">Cell membrane</location>
        <topology evidence="1">Multi-pass membrane protein</topology>
    </subcellularLocation>
</comment>
<reference evidence="8 9" key="1">
    <citation type="submission" date="2020-12" db="EMBL/GenBank/DDBJ databases">
        <title>Identification and biosynthesis of polyene macrolides produced by Streptomyces alfalfae Men-myco-93-63.</title>
        <authorList>
            <person name="Liu D."/>
            <person name="Li Y."/>
            <person name="Liu L."/>
            <person name="Han X."/>
            <person name="Shen F."/>
        </authorList>
    </citation>
    <scope>NUCLEOTIDE SEQUENCE [LARGE SCALE GENOMIC DNA]</scope>
    <source>
        <strain evidence="8 9">Men-myco-93-63</strain>
    </source>
</reference>
<protein>
    <submittedName>
        <fullName evidence="8">Urea transporter</fullName>
    </submittedName>
</protein>
<feature type="transmembrane region" description="Helical" evidence="7">
    <location>
        <begin position="252"/>
        <end position="270"/>
    </location>
</feature>
<evidence type="ECO:0000256" key="7">
    <source>
        <dbReference type="SAM" id="Phobius"/>
    </source>
</evidence>
<name>A0A7T4PE34_9ACTN</name>
<keyword evidence="5 7" id="KW-1133">Transmembrane helix</keyword>
<feature type="transmembrane region" description="Helical" evidence="7">
    <location>
        <begin position="305"/>
        <end position="327"/>
    </location>
</feature>
<evidence type="ECO:0000256" key="4">
    <source>
        <dbReference type="ARBA" id="ARBA00022692"/>
    </source>
</evidence>
<keyword evidence="4 7" id="KW-0812">Transmembrane</keyword>
<keyword evidence="6 7" id="KW-0472">Membrane</keyword>
<keyword evidence="3" id="KW-1003">Cell membrane</keyword>
<dbReference type="InterPro" id="IPR029020">
    <property type="entry name" value="Ammonium/urea_transptr"/>
</dbReference>
<feature type="transmembrane region" description="Helical" evidence="7">
    <location>
        <begin position="69"/>
        <end position="88"/>
    </location>
</feature>
<dbReference type="Proteomes" id="UP000596130">
    <property type="component" value="Chromosome"/>
</dbReference>
<evidence type="ECO:0000256" key="6">
    <source>
        <dbReference type="ARBA" id="ARBA00023136"/>
    </source>
</evidence>
<dbReference type="GO" id="GO:0015204">
    <property type="term" value="F:urea transmembrane transporter activity"/>
    <property type="evidence" value="ECO:0007669"/>
    <property type="project" value="InterPro"/>
</dbReference>
<dbReference type="EMBL" id="CP065959">
    <property type="protein sequence ID" value="QQC88494.1"/>
    <property type="molecule type" value="Genomic_DNA"/>
</dbReference>
<gene>
    <name evidence="8" type="ORF">I8755_08780</name>
</gene>
<feature type="transmembrane region" description="Helical" evidence="7">
    <location>
        <begin position="143"/>
        <end position="164"/>
    </location>
</feature>
<evidence type="ECO:0000256" key="5">
    <source>
        <dbReference type="ARBA" id="ARBA00022989"/>
    </source>
</evidence>
<dbReference type="AlphaFoldDB" id="A0A7T4PE34"/>
<evidence type="ECO:0000256" key="1">
    <source>
        <dbReference type="ARBA" id="ARBA00004651"/>
    </source>
</evidence>
<dbReference type="InterPro" id="IPR004937">
    <property type="entry name" value="Urea_transporter"/>
</dbReference>